<dbReference type="KEGG" id="spzr:G5C33_12945"/>
<name>A0A6G6Y6R6_9SPHN</name>
<dbReference type="EMBL" id="CP049109">
    <property type="protein sequence ID" value="QIG80599.1"/>
    <property type="molecule type" value="Genomic_DNA"/>
</dbReference>
<proteinExistence type="predicted"/>
<keyword evidence="1" id="KW-0732">Signal</keyword>
<organism evidence="2 3">
    <name type="scientific">Stakelama tenebrarum</name>
    <dbReference type="NCBI Taxonomy" id="2711215"/>
    <lineage>
        <taxon>Bacteria</taxon>
        <taxon>Pseudomonadati</taxon>
        <taxon>Pseudomonadota</taxon>
        <taxon>Alphaproteobacteria</taxon>
        <taxon>Sphingomonadales</taxon>
        <taxon>Sphingomonadaceae</taxon>
        <taxon>Stakelama</taxon>
    </lineage>
</organism>
<dbReference type="Proteomes" id="UP000501568">
    <property type="component" value="Chromosome"/>
</dbReference>
<evidence type="ECO:0008006" key="4">
    <source>
        <dbReference type="Google" id="ProtNLM"/>
    </source>
</evidence>
<protein>
    <recommendedName>
        <fullName evidence="4">YARHG domain-containing protein</fullName>
    </recommendedName>
</protein>
<sequence length="137" mass="14766">MHAQTIIAALALTGAGLLFAEPAGAQTLSRGDYAQCEVYRNGEYRGLSQTCLERKRAQIRRYQRNRARDSASYAAPARGPYQAIRPCPGHANMGAGWLSTRTPSGGFVSTPYGAFDAPVNGRPCVPRRNGGILRGVR</sequence>
<feature type="chain" id="PRO_5026041134" description="YARHG domain-containing protein" evidence="1">
    <location>
        <begin position="21"/>
        <end position="137"/>
    </location>
</feature>
<dbReference type="RefSeq" id="WP_165327606.1">
    <property type="nucleotide sequence ID" value="NZ_CP049109.1"/>
</dbReference>
<evidence type="ECO:0000256" key="1">
    <source>
        <dbReference type="SAM" id="SignalP"/>
    </source>
</evidence>
<feature type="signal peptide" evidence="1">
    <location>
        <begin position="1"/>
        <end position="20"/>
    </location>
</feature>
<evidence type="ECO:0000313" key="2">
    <source>
        <dbReference type="EMBL" id="QIG80599.1"/>
    </source>
</evidence>
<gene>
    <name evidence="2" type="ORF">G5C33_12945</name>
</gene>
<reference evidence="2 3" key="1">
    <citation type="submission" date="2020-02" db="EMBL/GenBank/DDBJ databases">
        <authorList>
            <person name="Zheng R.K."/>
            <person name="Sun C.M."/>
        </authorList>
    </citation>
    <scope>NUCLEOTIDE SEQUENCE [LARGE SCALE GENOMIC DNA]</scope>
    <source>
        <strain evidence="3">zrk23</strain>
    </source>
</reference>
<keyword evidence="3" id="KW-1185">Reference proteome</keyword>
<evidence type="ECO:0000313" key="3">
    <source>
        <dbReference type="Proteomes" id="UP000501568"/>
    </source>
</evidence>
<accession>A0A6G6Y6R6</accession>
<dbReference type="AlphaFoldDB" id="A0A6G6Y6R6"/>